<comment type="caution">
    <text evidence="2">The sequence shown here is derived from an EMBL/GenBank/DDBJ whole genome shotgun (WGS) entry which is preliminary data.</text>
</comment>
<dbReference type="AlphaFoldDB" id="A0A1B7P401"/>
<sequence>MTNMRLFTFTRAGRTLYRPSILCHLALVGSVCQLRPGIPLFSLAHAHHTKGAHFGGQWQPVEHTSNEHGAYKLTDVQQLLERLPTSAPWGEELYTEEVDGLDPGDPLMPYLNTLYIVVDRLIPPKTIFHFLEFAERGTLPTGKRARISTVPGEELALVADPCNEWALPPHNATTSPISDMIMISIGSNEDWTRLTLVQKPVHAMKVRLWEGIAPLSEHQWQQKRLNKAENFDYACQYIEAVIFVFKYLNEPLHISYMCDTFNQIAEHLTYFSEALNNIRRRDGKEPNVNLAGLWAEFMRAKIQVMTDRAHSWVISHVNALREPLINEIIAGGPLLNDRISPEQFIIVEKLCRLSGIAAEADYTIYISTDGYKGGDVPSAEDFKHWQYPTVEQRRLSYVHSSAHIQQMMKLRNEREASVVPSITAAATRPENELLKVVQSQIEVQARQRLFARRDPKPEPRAPVTWISDITTRMREIRLSGQPPMTKIGYAIYRLSYGQNPGDESEWVALKEAIENDLASWGEGIDGVEDIKPFLKVTWFDGLELGLAEDDIDAAKLHFNSLSESLTPSDGMDENTILIIDSASLASYSKPSSTSDTNDNYLLAVHAQYDPAEGIERPEESPGYTGSMRILTRLVWSELFALTFNQAQWLEDLWPLAMGHPEEVYVGLTVDELQRRWAAVKLAEDSKLKARYEAERKKKDEELEVRRRERREKEL</sequence>
<dbReference type="Proteomes" id="UP000091918">
    <property type="component" value="Unassembled WGS sequence"/>
</dbReference>
<reference evidence="2 3" key="1">
    <citation type="submission" date="2015-07" db="EMBL/GenBank/DDBJ databases">
        <title>Emmonsia species relationships and genome sequence.</title>
        <authorList>
            <person name="Cuomo C.A."/>
            <person name="Schwartz I.S."/>
            <person name="Kenyon C."/>
            <person name="de Hoog G.S."/>
            <person name="Govender N.P."/>
            <person name="Botha A."/>
            <person name="Moreno L."/>
            <person name="de Vries M."/>
            <person name="Munoz J.F."/>
            <person name="Stielow J.B."/>
        </authorList>
    </citation>
    <scope>NUCLEOTIDE SEQUENCE [LARGE SCALE GENOMIC DNA]</scope>
    <source>
        <strain evidence="2 3">CBS 136260</strain>
    </source>
</reference>
<protein>
    <submittedName>
        <fullName evidence="2">Uncharacterized protein</fullName>
    </submittedName>
</protein>
<evidence type="ECO:0000313" key="2">
    <source>
        <dbReference type="EMBL" id="OAX83733.1"/>
    </source>
</evidence>
<dbReference type="EMBL" id="LGUA01000141">
    <property type="protein sequence ID" value="OAX83733.1"/>
    <property type="molecule type" value="Genomic_DNA"/>
</dbReference>
<evidence type="ECO:0000313" key="3">
    <source>
        <dbReference type="Proteomes" id="UP000091918"/>
    </source>
</evidence>
<accession>A0A1B7P401</accession>
<proteinExistence type="predicted"/>
<gene>
    <name evidence="2" type="ORF">ACJ72_01890</name>
</gene>
<dbReference type="STRING" id="1658172.A0A1B7P401"/>
<organism evidence="2 3">
    <name type="scientific">Emergomyces africanus</name>
    <dbReference type="NCBI Taxonomy" id="1955775"/>
    <lineage>
        <taxon>Eukaryota</taxon>
        <taxon>Fungi</taxon>
        <taxon>Dikarya</taxon>
        <taxon>Ascomycota</taxon>
        <taxon>Pezizomycotina</taxon>
        <taxon>Eurotiomycetes</taxon>
        <taxon>Eurotiomycetidae</taxon>
        <taxon>Onygenales</taxon>
        <taxon>Ajellomycetaceae</taxon>
        <taxon>Emergomyces</taxon>
    </lineage>
</organism>
<dbReference type="OrthoDB" id="3437405at2759"/>
<evidence type="ECO:0000256" key="1">
    <source>
        <dbReference type="SAM" id="MobiDB-lite"/>
    </source>
</evidence>
<keyword evidence="3" id="KW-1185">Reference proteome</keyword>
<name>A0A1B7P401_9EURO</name>
<feature type="region of interest" description="Disordered" evidence="1">
    <location>
        <begin position="695"/>
        <end position="714"/>
    </location>
</feature>